<dbReference type="Gene3D" id="3.10.450.580">
    <property type="entry name" value="Mediator complex, subunit Med6"/>
    <property type="match status" value="1"/>
</dbReference>
<sequence length="352" mass="38626">MGDPGAPLDEIQYSNPAVLQYWQGVHTNSVHGYFSESPFFDHTTKNGVLWGQAMNDPNTLALYSDRQRLEQTIRQRPGIEYMIVGDPQPVQDESAGPDSGIYVIRKQDRVKRPPRDDELTTLGTYYVAGPNIYQAPSVYDVLGNHLLSAMTSLSKFIDQAAPLPMFSPATGYTWFPPSAPKAKAHNSLSASREPSPGADQSASQRGTSIEPAARSSTSGSTAQTAFDPRDTLLLEHSLRLALLHGDEYMDENPIRGEPGSFVFTHTKDHLRARQAQAEAAAAKAKEREEKERAKRVPAAFSTKMKDEGQPAVTGQKRKSSKMDGKRRRKSRVAMSPTETRAGTPKIGTPEAS</sequence>
<keyword evidence="4 8" id="KW-0805">Transcription regulation</keyword>
<feature type="region of interest" description="Disordered" evidence="9">
    <location>
        <begin position="277"/>
        <end position="352"/>
    </location>
</feature>
<dbReference type="InParanoid" id="A0A2K1QH11"/>
<protein>
    <recommendedName>
        <fullName evidence="3 8">Mediator of RNA polymerase II transcription subunit 6</fullName>
    </recommendedName>
    <alternativeName>
        <fullName evidence="7 8">Mediator complex subunit 6</fullName>
    </alternativeName>
</protein>
<dbReference type="AlphaFoldDB" id="A0A2K1QH11"/>
<keyword evidence="6 8" id="KW-0539">Nucleus</keyword>
<evidence type="ECO:0000256" key="3">
    <source>
        <dbReference type="ARBA" id="ARBA00020634"/>
    </source>
</evidence>
<feature type="compositionally biased region" description="Polar residues" evidence="9">
    <location>
        <begin position="214"/>
        <end position="224"/>
    </location>
</feature>
<feature type="compositionally biased region" description="Basic residues" evidence="9">
    <location>
        <begin position="315"/>
        <end position="331"/>
    </location>
</feature>
<feature type="compositionally biased region" description="Basic and acidic residues" evidence="9">
    <location>
        <begin position="283"/>
        <end position="294"/>
    </location>
</feature>
<keyword evidence="11" id="KW-1185">Reference proteome</keyword>
<comment type="function">
    <text evidence="8">Component of the Mediator complex, a coactivator involved in the regulated transcription of nearly all RNA polymerase II-dependent genes. Mediator functions as a bridge to convey information from gene-specific regulatory proteins to the basal RNA polymerase II transcription machinery. Mediator is recruited to promoters by direct interactions with regulatory proteins and serves as a scaffold for the assembly of a functional preinitiation complex with RNA polymerase II and the general transcription factors.</text>
</comment>
<evidence type="ECO:0000313" key="11">
    <source>
        <dbReference type="Proteomes" id="UP000243797"/>
    </source>
</evidence>
<keyword evidence="5 8" id="KW-0804">Transcription</keyword>
<feature type="region of interest" description="Disordered" evidence="9">
    <location>
        <begin position="182"/>
        <end position="228"/>
    </location>
</feature>
<evidence type="ECO:0000256" key="6">
    <source>
        <dbReference type="ARBA" id="ARBA00023242"/>
    </source>
</evidence>
<dbReference type="Pfam" id="PF04934">
    <property type="entry name" value="Med6"/>
    <property type="match status" value="1"/>
</dbReference>
<dbReference type="InterPro" id="IPR007018">
    <property type="entry name" value="Mediator_Med6"/>
</dbReference>
<gene>
    <name evidence="8" type="primary">MED6</name>
    <name evidence="10" type="ORF">CAC42_3742</name>
</gene>
<feature type="compositionally biased region" description="Polar residues" evidence="9">
    <location>
        <begin position="186"/>
        <end position="207"/>
    </location>
</feature>
<dbReference type="OrthoDB" id="344220at2759"/>
<dbReference type="GO" id="GO:0006357">
    <property type="term" value="P:regulation of transcription by RNA polymerase II"/>
    <property type="evidence" value="ECO:0007669"/>
    <property type="project" value="InterPro"/>
</dbReference>
<reference evidence="10 11" key="1">
    <citation type="submission" date="2017-06" db="EMBL/GenBank/DDBJ databases">
        <title>Draft genome sequence of a variant of Elsinoe murrayae.</title>
        <authorList>
            <person name="Cheng Q."/>
        </authorList>
    </citation>
    <scope>NUCLEOTIDE SEQUENCE [LARGE SCALE GENOMIC DNA]</scope>
    <source>
        <strain evidence="10 11">CQ-2017a</strain>
    </source>
</reference>
<organism evidence="10 11">
    <name type="scientific">Sphaceloma murrayae</name>
    <dbReference type="NCBI Taxonomy" id="2082308"/>
    <lineage>
        <taxon>Eukaryota</taxon>
        <taxon>Fungi</taxon>
        <taxon>Dikarya</taxon>
        <taxon>Ascomycota</taxon>
        <taxon>Pezizomycotina</taxon>
        <taxon>Dothideomycetes</taxon>
        <taxon>Dothideomycetidae</taxon>
        <taxon>Myriangiales</taxon>
        <taxon>Elsinoaceae</taxon>
        <taxon>Sphaceloma</taxon>
    </lineage>
</organism>
<proteinExistence type="inferred from homology"/>
<dbReference type="GO" id="GO:0016592">
    <property type="term" value="C:mediator complex"/>
    <property type="evidence" value="ECO:0007669"/>
    <property type="project" value="InterPro"/>
</dbReference>
<name>A0A2K1QH11_9PEZI</name>
<comment type="similarity">
    <text evidence="2 8">Belongs to the Mediator complex subunit 6 family.</text>
</comment>
<dbReference type="PANTHER" id="PTHR13104">
    <property type="entry name" value="MED-6-RELATED"/>
    <property type="match status" value="1"/>
</dbReference>
<evidence type="ECO:0000313" key="10">
    <source>
        <dbReference type="EMBL" id="PNS14456.1"/>
    </source>
</evidence>
<comment type="subunit">
    <text evidence="8">Component of the Mediator complex.</text>
</comment>
<accession>A0A2K1QH11</accession>
<evidence type="ECO:0000256" key="9">
    <source>
        <dbReference type="SAM" id="MobiDB-lite"/>
    </source>
</evidence>
<evidence type="ECO:0000256" key="5">
    <source>
        <dbReference type="ARBA" id="ARBA00023163"/>
    </source>
</evidence>
<evidence type="ECO:0000256" key="2">
    <source>
        <dbReference type="ARBA" id="ARBA00007526"/>
    </source>
</evidence>
<evidence type="ECO:0000256" key="4">
    <source>
        <dbReference type="ARBA" id="ARBA00023015"/>
    </source>
</evidence>
<comment type="caution">
    <text evidence="10">The sequence shown here is derived from an EMBL/GenBank/DDBJ whole genome shotgun (WGS) entry which is preliminary data.</text>
</comment>
<dbReference type="GO" id="GO:0003712">
    <property type="term" value="F:transcription coregulator activity"/>
    <property type="evidence" value="ECO:0007669"/>
    <property type="project" value="InterPro"/>
</dbReference>
<dbReference type="STRING" id="2082308.A0A2K1QH11"/>
<evidence type="ECO:0000256" key="8">
    <source>
        <dbReference type="RuleBase" id="RU364143"/>
    </source>
</evidence>
<dbReference type="EMBL" id="NKHZ01000086">
    <property type="protein sequence ID" value="PNS14456.1"/>
    <property type="molecule type" value="Genomic_DNA"/>
</dbReference>
<evidence type="ECO:0000256" key="7">
    <source>
        <dbReference type="ARBA" id="ARBA00031259"/>
    </source>
</evidence>
<comment type="subcellular location">
    <subcellularLocation>
        <location evidence="1 8">Nucleus</location>
    </subcellularLocation>
</comment>
<evidence type="ECO:0000256" key="1">
    <source>
        <dbReference type="ARBA" id="ARBA00004123"/>
    </source>
</evidence>
<keyword evidence="8" id="KW-0010">Activator</keyword>
<dbReference type="InterPro" id="IPR038566">
    <property type="entry name" value="Mediator_Med6_sf"/>
</dbReference>
<dbReference type="Proteomes" id="UP000243797">
    <property type="component" value="Unassembled WGS sequence"/>
</dbReference>
<dbReference type="FunCoup" id="A0A2K1QH11">
    <property type="interactions" value="761"/>
</dbReference>